<proteinExistence type="predicted"/>
<dbReference type="RefSeq" id="WP_111276523.1">
    <property type="nucleotide sequence ID" value="NZ_QFYS01000005.1"/>
</dbReference>
<feature type="domain" description="DAGKc" evidence="2">
    <location>
        <begin position="51"/>
        <end position="158"/>
    </location>
</feature>
<evidence type="ECO:0000313" key="4">
    <source>
        <dbReference type="Proteomes" id="UP000249524"/>
    </source>
</evidence>
<evidence type="ECO:0000259" key="2">
    <source>
        <dbReference type="Pfam" id="PF00781"/>
    </source>
</evidence>
<keyword evidence="3" id="KW-0808">Transferase</keyword>
<dbReference type="Pfam" id="PF00781">
    <property type="entry name" value="DAGK_cat"/>
    <property type="match status" value="1"/>
</dbReference>
<dbReference type="Proteomes" id="UP000249524">
    <property type="component" value="Unassembled WGS sequence"/>
</dbReference>
<accession>A0A328BEA6</accession>
<feature type="region of interest" description="Disordered" evidence="1">
    <location>
        <begin position="1"/>
        <end position="44"/>
    </location>
</feature>
<keyword evidence="4" id="KW-1185">Reference proteome</keyword>
<sequence>MRPPKRARPYARPPITTGPIRLSALPTNAPPQVEPPERPSPDVRPRLGKVEVVANVASGSVGPNAPAELEKVFADFGVTPNICASDPAGIRDCLRAAIDRGPDLLVVLAGDGTARCAAELAGPGGPLIAPLAGGTMNMLPHAVYGRRPWAEALRLLLEQGEEHPLAGGCIEGHRFLVAAILGSPALWAPAREAARKGELNIALGRARKALHRAFTGRLRYTLDGGQREKAEALVLMCPLASKVMDDDAGALEAAALNVHGAGEAIRLGVNAIVRDWRVDPSVDNRPCRVARVWSAQDIPALLDGETVRLGHLAEVRYEPNICRVLALPKEAR</sequence>
<dbReference type="EMBL" id="QFYS01000005">
    <property type="protein sequence ID" value="RAK64985.1"/>
    <property type="molecule type" value="Genomic_DNA"/>
</dbReference>
<name>A0A328BEA6_9CAUL</name>
<dbReference type="GO" id="GO:0016301">
    <property type="term" value="F:kinase activity"/>
    <property type="evidence" value="ECO:0007669"/>
    <property type="project" value="UniProtKB-KW"/>
</dbReference>
<dbReference type="InterPro" id="IPR001206">
    <property type="entry name" value="Diacylglycerol_kinase_cat_dom"/>
</dbReference>
<feature type="compositionally biased region" description="Basic and acidic residues" evidence="1">
    <location>
        <begin position="35"/>
        <end position="44"/>
    </location>
</feature>
<dbReference type="OrthoDB" id="7199213at2"/>
<protein>
    <submittedName>
        <fullName evidence="3">Diacylglycerol kinase family lipid kinase</fullName>
    </submittedName>
</protein>
<dbReference type="InterPro" id="IPR017438">
    <property type="entry name" value="ATP-NAD_kinase_N"/>
</dbReference>
<dbReference type="SUPFAM" id="SSF111331">
    <property type="entry name" value="NAD kinase/diacylglycerol kinase-like"/>
    <property type="match status" value="1"/>
</dbReference>
<gene>
    <name evidence="3" type="ORF">DJ019_13350</name>
</gene>
<dbReference type="InterPro" id="IPR016064">
    <property type="entry name" value="NAD/diacylglycerol_kinase_sf"/>
</dbReference>
<evidence type="ECO:0000313" key="3">
    <source>
        <dbReference type="EMBL" id="RAK64985.1"/>
    </source>
</evidence>
<dbReference type="AlphaFoldDB" id="A0A328BEA6"/>
<keyword evidence="3" id="KW-0418">Kinase</keyword>
<evidence type="ECO:0000256" key="1">
    <source>
        <dbReference type="SAM" id="MobiDB-lite"/>
    </source>
</evidence>
<reference evidence="3 4" key="1">
    <citation type="submission" date="2018-05" db="EMBL/GenBank/DDBJ databases">
        <authorList>
            <person name="Lanie J.A."/>
            <person name="Ng W.-L."/>
            <person name="Kazmierczak K.M."/>
            <person name="Andrzejewski T.M."/>
            <person name="Davidsen T.M."/>
            <person name="Wayne K.J."/>
            <person name="Tettelin H."/>
            <person name="Glass J.I."/>
            <person name="Rusch D."/>
            <person name="Podicherti R."/>
            <person name="Tsui H.-C.T."/>
            <person name="Winkler M.E."/>
        </authorList>
    </citation>
    <scope>NUCLEOTIDE SEQUENCE [LARGE SCALE GENOMIC DNA]</scope>
    <source>
        <strain evidence="3 4">BUT-10</strain>
    </source>
</reference>
<dbReference type="Gene3D" id="3.40.50.10330">
    <property type="entry name" value="Probable inorganic polyphosphate/atp-NAD kinase, domain 1"/>
    <property type="match status" value="1"/>
</dbReference>
<comment type="caution">
    <text evidence="3">The sequence shown here is derived from an EMBL/GenBank/DDBJ whole genome shotgun (WGS) entry which is preliminary data.</text>
</comment>
<organism evidence="3 4">
    <name type="scientific">Phenylobacterium kunshanense</name>
    <dbReference type="NCBI Taxonomy" id="1445034"/>
    <lineage>
        <taxon>Bacteria</taxon>
        <taxon>Pseudomonadati</taxon>
        <taxon>Pseudomonadota</taxon>
        <taxon>Alphaproteobacteria</taxon>
        <taxon>Caulobacterales</taxon>
        <taxon>Caulobacteraceae</taxon>
        <taxon>Phenylobacterium</taxon>
    </lineage>
</organism>